<dbReference type="InParanoid" id="A0A1X2HG26"/>
<dbReference type="STRING" id="13706.A0A1X2HG26"/>
<dbReference type="InterPro" id="IPR039690">
    <property type="entry name" value="SNRNP25"/>
</dbReference>
<dbReference type="PANTHER" id="PTHR14942:SF0">
    <property type="entry name" value="U11_U12 SMALL NUCLEAR RIBONUCLEOPROTEIN 25 KDA PROTEIN"/>
    <property type="match status" value="1"/>
</dbReference>
<dbReference type="OrthoDB" id="72819at2759"/>
<organism evidence="3 4">
    <name type="scientific">Syncephalastrum racemosum</name>
    <name type="common">Filamentous fungus</name>
    <dbReference type="NCBI Taxonomy" id="13706"/>
    <lineage>
        <taxon>Eukaryota</taxon>
        <taxon>Fungi</taxon>
        <taxon>Fungi incertae sedis</taxon>
        <taxon>Mucoromycota</taxon>
        <taxon>Mucoromycotina</taxon>
        <taxon>Mucoromycetes</taxon>
        <taxon>Mucorales</taxon>
        <taxon>Syncephalastraceae</taxon>
        <taxon>Syncephalastrum</taxon>
    </lineage>
</organism>
<evidence type="ECO:0000313" key="4">
    <source>
        <dbReference type="Proteomes" id="UP000242180"/>
    </source>
</evidence>
<feature type="domain" description="SNRNP25 ubiquitin-like" evidence="2">
    <location>
        <begin position="45"/>
        <end position="127"/>
    </location>
</feature>
<dbReference type="GO" id="GO:0005681">
    <property type="term" value="C:spliceosomal complex"/>
    <property type="evidence" value="ECO:0007669"/>
    <property type="project" value="TreeGrafter"/>
</dbReference>
<dbReference type="Pfam" id="PF18036">
    <property type="entry name" value="Ubiquitin_4"/>
    <property type="match status" value="1"/>
</dbReference>
<dbReference type="AlphaFoldDB" id="A0A1X2HG26"/>
<proteinExistence type="predicted"/>
<dbReference type="SUPFAM" id="SSF54236">
    <property type="entry name" value="Ubiquitin-like"/>
    <property type="match status" value="1"/>
</dbReference>
<dbReference type="Gene3D" id="3.10.20.90">
    <property type="entry name" value="Phosphatidylinositol 3-kinase Catalytic Subunit, Chain A, domain 1"/>
    <property type="match status" value="1"/>
</dbReference>
<dbReference type="OMA" id="KHVWANF"/>
<gene>
    <name evidence="3" type="ORF">BCR43DRAFT_490519</name>
</gene>
<reference evidence="3 4" key="1">
    <citation type="submission" date="2016-07" db="EMBL/GenBank/DDBJ databases">
        <title>Pervasive Adenine N6-methylation of Active Genes in Fungi.</title>
        <authorList>
            <consortium name="DOE Joint Genome Institute"/>
            <person name="Mondo S.J."/>
            <person name="Dannebaum R.O."/>
            <person name="Kuo R.C."/>
            <person name="Labutti K."/>
            <person name="Haridas S."/>
            <person name="Kuo A."/>
            <person name="Salamov A."/>
            <person name="Ahrendt S.R."/>
            <person name="Lipzen A."/>
            <person name="Sullivan W."/>
            <person name="Andreopoulos W.B."/>
            <person name="Clum A."/>
            <person name="Lindquist E."/>
            <person name="Daum C."/>
            <person name="Ramamoorthy G.K."/>
            <person name="Gryganskyi A."/>
            <person name="Culley D."/>
            <person name="Magnuson J.K."/>
            <person name="James T.Y."/>
            <person name="O'Malley M.A."/>
            <person name="Stajich J.E."/>
            <person name="Spatafora J.W."/>
            <person name="Visel A."/>
            <person name="Grigoriev I.V."/>
        </authorList>
    </citation>
    <scope>NUCLEOTIDE SEQUENCE [LARGE SCALE GENOMIC DNA]</scope>
    <source>
        <strain evidence="3 4">NRRL 2496</strain>
    </source>
</reference>
<dbReference type="CDD" id="cd17058">
    <property type="entry name" value="Ubl_SNRNP25"/>
    <property type="match status" value="1"/>
</dbReference>
<evidence type="ECO:0000313" key="3">
    <source>
        <dbReference type="EMBL" id="ORY97894.1"/>
    </source>
</evidence>
<accession>A0A1X2HG26</accession>
<dbReference type="EMBL" id="MCGN01000004">
    <property type="protein sequence ID" value="ORY97894.1"/>
    <property type="molecule type" value="Genomic_DNA"/>
</dbReference>
<dbReference type="Proteomes" id="UP000242180">
    <property type="component" value="Unassembled WGS sequence"/>
</dbReference>
<name>A0A1X2HG26_SYNRA</name>
<feature type="compositionally biased region" description="Basic residues" evidence="1">
    <location>
        <begin position="133"/>
        <end position="145"/>
    </location>
</feature>
<dbReference type="PANTHER" id="PTHR14942">
    <property type="entry name" value="U11/U12 SMALL NUCLEAR RIBONUCLEOPROTEIN 25 KDA PROTEIN"/>
    <property type="match status" value="1"/>
</dbReference>
<dbReference type="InterPro" id="IPR040610">
    <property type="entry name" value="SNRNP25_ubiquitin"/>
</dbReference>
<keyword evidence="4" id="KW-1185">Reference proteome</keyword>
<evidence type="ECO:0000259" key="2">
    <source>
        <dbReference type="Pfam" id="PF18036"/>
    </source>
</evidence>
<dbReference type="InterPro" id="IPR029071">
    <property type="entry name" value="Ubiquitin-like_domsf"/>
</dbReference>
<feature type="region of interest" description="Disordered" evidence="1">
    <location>
        <begin position="133"/>
        <end position="164"/>
    </location>
</feature>
<comment type="caution">
    <text evidence="3">The sequence shown here is derived from an EMBL/GenBank/DDBJ whole genome shotgun (WGS) entry which is preliminary data.</text>
</comment>
<dbReference type="GO" id="GO:0000398">
    <property type="term" value="P:mRNA splicing, via spliceosome"/>
    <property type="evidence" value="ECO:0007669"/>
    <property type="project" value="InterPro"/>
</dbReference>
<sequence length="164" mass="19096">MPNTSQLKLQLQELLEDDLLQDVPKNASLNDIELLIAAEEGRAFRIRVDRHPLPPVYIVVEQAATLRDIKKRIQDQVEQTLSTAKHISWKHIWTSYCLLFQGQRLLDDHAAVSRLGLHQDAVLKFSRIAHERGRHRPARHWHKRKPDSSVKQLNRPKKENTSSR</sequence>
<evidence type="ECO:0000256" key="1">
    <source>
        <dbReference type="SAM" id="MobiDB-lite"/>
    </source>
</evidence>
<protein>
    <recommendedName>
        <fullName evidence="2">SNRNP25 ubiquitin-like domain-containing protein</fullName>
    </recommendedName>
</protein>